<dbReference type="Proteomes" id="UP000708148">
    <property type="component" value="Unassembled WGS sequence"/>
</dbReference>
<reference evidence="1" key="1">
    <citation type="submission" date="2020-12" db="EMBL/GenBank/DDBJ databases">
        <authorList>
            <person name="Iha C."/>
        </authorList>
    </citation>
    <scope>NUCLEOTIDE SEQUENCE</scope>
</reference>
<proteinExistence type="predicted"/>
<evidence type="ECO:0000313" key="1">
    <source>
        <dbReference type="EMBL" id="CAD7700452.1"/>
    </source>
</evidence>
<dbReference type="OrthoDB" id="524818at2759"/>
<gene>
    <name evidence="1" type="ORF">OSTQU699_LOCUS5811</name>
</gene>
<dbReference type="EMBL" id="CAJHUC010001267">
    <property type="protein sequence ID" value="CAD7700452.1"/>
    <property type="molecule type" value="Genomic_DNA"/>
</dbReference>
<name>A0A8S1J3V5_9CHLO</name>
<comment type="caution">
    <text evidence="1">The sequence shown here is derived from an EMBL/GenBank/DDBJ whole genome shotgun (WGS) entry which is preliminary data.</text>
</comment>
<keyword evidence="2" id="KW-1185">Reference proteome</keyword>
<dbReference type="AlphaFoldDB" id="A0A8S1J3V5"/>
<sequence length="366" mass="40398">MGLAKVDNIKADFDIPKNDLTGTLDFTVSKKLKVTSSRGARKIRAVSFPLVDREAERITVVFLIHDVPLAAADRQRPERPGSEDGLSRDVLNMGQTPYELLQSVCGCVWAGALHLPISRRACAPGNHSIGGFRSCGPSRGLRQHLCAGGDVPKLKGRVALKDKLVKAEVAGRGWSMAYDIPKESLTAVTTGKIQGADIKLTQVVPKLDWNVVPSPELELSTKLITQEDWNDRLKLKYDFRSRKGSLTEKLYMHKINKVMISIDNTSKLDGATYLARSKLGYPYCHSIGMRYSKAGGPVLRYKARPVPRLKVKTETAPKPETFFASVFYRPELTQSADVGLTVTMPFGGAKTENKKTKAAVALRWKF</sequence>
<organism evidence="1 2">
    <name type="scientific">Ostreobium quekettii</name>
    <dbReference type="NCBI Taxonomy" id="121088"/>
    <lineage>
        <taxon>Eukaryota</taxon>
        <taxon>Viridiplantae</taxon>
        <taxon>Chlorophyta</taxon>
        <taxon>core chlorophytes</taxon>
        <taxon>Ulvophyceae</taxon>
        <taxon>TCBD clade</taxon>
        <taxon>Bryopsidales</taxon>
        <taxon>Ostreobineae</taxon>
        <taxon>Ostreobiaceae</taxon>
        <taxon>Ostreobium</taxon>
    </lineage>
</organism>
<accession>A0A8S1J3V5</accession>
<evidence type="ECO:0000313" key="2">
    <source>
        <dbReference type="Proteomes" id="UP000708148"/>
    </source>
</evidence>
<protein>
    <submittedName>
        <fullName evidence="1">Uncharacterized protein</fullName>
    </submittedName>
</protein>